<proteinExistence type="predicted"/>
<evidence type="ECO:0000313" key="3">
    <source>
        <dbReference type="Proteomes" id="UP001156690"/>
    </source>
</evidence>
<feature type="transmembrane region" description="Helical" evidence="1">
    <location>
        <begin position="7"/>
        <end position="26"/>
    </location>
</feature>
<keyword evidence="1" id="KW-0812">Transmembrane</keyword>
<name>A0AAV5NQQ3_9VIBR</name>
<protein>
    <submittedName>
        <fullName evidence="2">Uncharacterized protein</fullName>
    </submittedName>
</protein>
<organism evidence="2 3">
    <name type="scientific">Vibrio penaeicida</name>
    <dbReference type="NCBI Taxonomy" id="104609"/>
    <lineage>
        <taxon>Bacteria</taxon>
        <taxon>Pseudomonadati</taxon>
        <taxon>Pseudomonadota</taxon>
        <taxon>Gammaproteobacteria</taxon>
        <taxon>Vibrionales</taxon>
        <taxon>Vibrionaceae</taxon>
        <taxon>Vibrio</taxon>
    </lineage>
</organism>
<dbReference type="AlphaFoldDB" id="A0AAV5NQQ3"/>
<reference evidence="3" key="1">
    <citation type="journal article" date="2019" name="Int. J. Syst. Evol. Microbiol.">
        <title>The Global Catalogue of Microorganisms (GCM) 10K type strain sequencing project: providing services to taxonomists for standard genome sequencing and annotation.</title>
        <authorList>
            <consortium name="The Broad Institute Genomics Platform"/>
            <consortium name="The Broad Institute Genome Sequencing Center for Infectious Disease"/>
            <person name="Wu L."/>
            <person name="Ma J."/>
        </authorList>
    </citation>
    <scope>NUCLEOTIDE SEQUENCE [LARGE SCALE GENOMIC DNA]</scope>
    <source>
        <strain evidence="3">NBRC 15640</strain>
    </source>
</reference>
<accession>A0AAV5NQQ3</accession>
<keyword evidence="1" id="KW-0472">Membrane</keyword>
<evidence type="ECO:0000313" key="2">
    <source>
        <dbReference type="EMBL" id="GLQ72951.1"/>
    </source>
</evidence>
<gene>
    <name evidence="2" type="ORF">GCM10007932_23110</name>
</gene>
<comment type="caution">
    <text evidence="2">The sequence shown here is derived from an EMBL/GenBank/DDBJ whole genome shotgun (WGS) entry which is preliminary data.</text>
</comment>
<dbReference type="RefSeq" id="WP_224055356.1">
    <property type="nucleotide sequence ID" value="NZ_AP025144.1"/>
</dbReference>
<keyword evidence="1" id="KW-1133">Transmembrane helix</keyword>
<dbReference type="EMBL" id="BSNX01000024">
    <property type="protein sequence ID" value="GLQ72951.1"/>
    <property type="molecule type" value="Genomic_DNA"/>
</dbReference>
<evidence type="ECO:0000256" key="1">
    <source>
        <dbReference type="SAM" id="Phobius"/>
    </source>
</evidence>
<keyword evidence="3" id="KW-1185">Reference proteome</keyword>
<dbReference type="Proteomes" id="UP001156690">
    <property type="component" value="Unassembled WGS sequence"/>
</dbReference>
<sequence>MADKINKILFTTLVIFVLIPWLISLYNHLSLSNYYLMKIGNLTERSEYKLIKGRLPDYVEEKGEIGAFYECLKTYKPISKWKISQPNSRTIDIEIGGINFLFSSSSITSVFSIETDELITSGYALECDLNLLGKNSIRSDYDIPKFNPYDKYEILLSSGQVFEKKKEINLSYLNHCLRTRVKSSDEYIETGVLKIKINSTGYTYIVHLSFNDDKIKSYIIEEYINKRDLLSRSGVIFVDCEIN</sequence>